<organism evidence="1 2">
    <name type="scientific">Hyalomma asiaticum</name>
    <name type="common">Tick</name>
    <dbReference type="NCBI Taxonomy" id="266040"/>
    <lineage>
        <taxon>Eukaryota</taxon>
        <taxon>Metazoa</taxon>
        <taxon>Ecdysozoa</taxon>
        <taxon>Arthropoda</taxon>
        <taxon>Chelicerata</taxon>
        <taxon>Arachnida</taxon>
        <taxon>Acari</taxon>
        <taxon>Parasitiformes</taxon>
        <taxon>Ixodida</taxon>
        <taxon>Ixodoidea</taxon>
        <taxon>Ixodidae</taxon>
        <taxon>Hyalomminae</taxon>
        <taxon>Hyalomma</taxon>
    </lineage>
</organism>
<reference evidence="1" key="1">
    <citation type="submission" date="2020-05" db="EMBL/GenBank/DDBJ databases">
        <title>Large-scale comparative analyses of tick genomes elucidate their genetic diversity and vector capacities.</title>
        <authorList>
            <person name="Jia N."/>
            <person name="Wang J."/>
            <person name="Shi W."/>
            <person name="Du L."/>
            <person name="Sun Y."/>
            <person name="Zhan W."/>
            <person name="Jiang J."/>
            <person name="Wang Q."/>
            <person name="Zhang B."/>
            <person name="Ji P."/>
            <person name="Sakyi L.B."/>
            <person name="Cui X."/>
            <person name="Yuan T."/>
            <person name="Jiang B."/>
            <person name="Yang W."/>
            <person name="Lam T.T.-Y."/>
            <person name="Chang Q."/>
            <person name="Ding S."/>
            <person name="Wang X."/>
            <person name="Zhu J."/>
            <person name="Ruan X."/>
            <person name="Zhao L."/>
            <person name="Wei J."/>
            <person name="Que T."/>
            <person name="Du C."/>
            <person name="Cheng J."/>
            <person name="Dai P."/>
            <person name="Han X."/>
            <person name="Huang E."/>
            <person name="Gao Y."/>
            <person name="Liu J."/>
            <person name="Shao H."/>
            <person name="Ye R."/>
            <person name="Li L."/>
            <person name="Wei W."/>
            <person name="Wang X."/>
            <person name="Wang C."/>
            <person name="Yang T."/>
            <person name="Huo Q."/>
            <person name="Li W."/>
            <person name="Guo W."/>
            <person name="Chen H."/>
            <person name="Zhou L."/>
            <person name="Ni X."/>
            <person name="Tian J."/>
            <person name="Zhou Y."/>
            <person name="Sheng Y."/>
            <person name="Liu T."/>
            <person name="Pan Y."/>
            <person name="Xia L."/>
            <person name="Li J."/>
            <person name="Zhao F."/>
            <person name="Cao W."/>
        </authorList>
    </citation>
    <scope>NUCLEOTIDE SEQUENCE</scope>
    <source>
        <strain evidence="1">Hyas-2018</strain>
    </source>
</reference>
<accession>A0ACB7SVE3</accession>
<comment type="caution">
    <text evidence="1">The sequence shown here is derived from an EMBL/GenBank/DDBJ whole genome shotgun (WGS) entry which is preliminary data.</text>
</comment>
<dbReference type="Proteomes" id="UP000821845">
    <property type="component" value="Chromosome 3"/>
</dbReference>
<dbReference type="EMBL" id="CM023483">
    <property type="protein sequence ID" value="KAH6936624.1"/>
    <property type="molecule type" value="Genomic_DNA"/>
</dbReference>
<gene>
    <name evidence="1" type="ORF">HPB50_020348</name>
</gene>
<evidence type="ECO:0000313" key="1">
    <source>
        <dbReference type="EMBL" id="KAH6936624.1"/>
    </source>
</evidence>
<name>A0ACB7SVE3_HYAAI</name>
<proteinExistence type="predicted"/>
<sequence length="904" mass="100264">MNAPFWFRANRNHAVSLPSPASWNGRVPWCVASHREADRHSVRADRVRKRLPSRAHASWRPCRPFVAFLCPPPMRMELVFASKEPALAIQSHDVFNKMQERECPLDTPLDTISLDSGEEDNDDREEGKARLCSRRLTFLLTCLAPSADIVNIWRYPYIAYKHGGVVLVPCIILFVLVGFPLYYLEQTIGRLHANKKGGGQCLGHLVPIFKGVGYAYSSLLALMSVYYMAILTWVLLYLFSSMQETLPWSHCGNETVVRGCPSTGEPMFHPCIPTNFTGNGSDGDLVWVRAPSEVYFHEVVTKLTSEVRSLGTVSWPLLLCLLGGWTVTYLNVIRGKISFRKTAILPAIVLILFMCAIFGTITSDPGFLNGLHYFFSFEWKTLRKPDVWNDAAAQVALSLCTGTSLLQLLGRRGSKYRGLVHDAVIVVLVNIVVSFFSGVVVFSCLGFVSKAINRTCIKFLQEGFGTLFAVIPAALSSLPGSVVCSILFFALLALLCLGRMEQMMLALLTCLLDKFSSAQIRKRYCLFVLGVCGVLFAAGVVFTTPAGIHILAVMDAYVFSWTALMLGFLECVVITWIYGFKQFAEDVDTILQQTLGRGWMVIWSFVTPGIILVTLVFTIFGSPDISSGLFKNSFWGPILGWTLFALVICHIPGYVIYKTVYTGCYTDGNRWDEFKSLVKPVPLCTKVMKADKNAKAGKESAPAPRILVIRKNEANQQGQLYIPYGFVVCPEKSPKVKGATHPNKLVFSFPDVDQSYSLTDSNVTRLMPPPRCDEIFFYTPQMSQMRKKLQLGSMEQIPQSPSSSSTHELSESSSSDQSDAPRKDDSHGRRVSLVFTMGDSNDDRIVLSPSSLSKCSESPEEGEASSENVSVGGGARARCKRRSSLGVLRTSERRDSESVKTSHV</sequence>
<evidence type="ECO:0000313" key="2">
    <source>
        <dbReference type="Proteomes" id="UP000821845"/>
    </source>
</evidence>
<keyword evidence="2" id="KW-1185">Reference proteome</keyword>
<protein>
    <submittedName>
        <fullName evidence="1">Uncharacterized protein</fullName>
    </submittedName>
</protein>